<dbReference type="EMBL" id="CP051685">
    <property type="protein sequence ID" value="QJE01079.1"/>
    <property type="molecule type" value="Genomic_DNA"/>
</dbReference>
<keyword evidence="3" id="KW-1185">Reference proteome</keyword>
<evidence type="ECO:0008006" key="4">
    <source>
        <dbReference type="Google" id="ProtNLM"/>
    </source>
</evidence>
<dbReference type="AlphaFoldDB" id="A0A7Z2VXS3"/>
<evidence type="ECO:0000313" key="3">
    <source>
        <dbReference type="Proteomes" id="UP000502415"/>
    </source>
</evidence>
<dbReference type="Gene3D" id="1.25.40.10">
    <property type="entry name" value="Tetratricopeptide repeat domain"/>
    <property type="match status" value="1"/>
</dbReference>
<feature type="signal peptide" evidence="1">
    <location>
        <begin position="1"/>
        <end position="29"/>
    </location>
</feature>
<reference evidence="2 3" key="1">
    <citation type="submission" date="2020-04" db="EMBL/GenBank/DDBJ databases">
        <title>Genome sequencing of novel species.</title>
        <authorList>
            <person name="Heo J."/>
            <person name="Kim S.-J."/>
            <person name="Kim J.-S."/>
            <person name="Hong S.-B."/>
            <person name="Kwon S.-W."/>
        </authorList>
    </citation>
    <scope>NUCLEOTIDE SEQUENCE [LARGE SCALE GENOMIC DNA]</scope>
    <source>
        <strain evidence="2 3">GN2-R2</strain>
    </source>
</reference>
<feature type="chain" id="PRO_5031250870" description="Sel1 repeat family protein" evidence="1">
    <location>
        <begin position="30"/>
        <end position="294"/>
    </location>
</feature>
<proteinExistence type="predicted"/>
<name>A0A7Z2VXS3_9BURK</name>
<sequence length="294" mass="30711">MTATRTIVFGSAAGALVLAAALAWLRAPAAVRPDAPAAAAAPAQGGARWLDPAMLPAVAPAPARADFVTADAMPIYGRNGRPVDFGGKDAARYIDERAAAARTGDMRAAYQLYQAASACAAAAEPLPEFADPAQGETFRRERARVAALCAKVSPVQLQERMRFLARAADAGNRDAQIDFFMEGPGGKPADPTASADDPQVQQWKQQALTYLQQAGNQCDHFALGLLSNAYDAGQVVARDPARSMAYAIAAADARHRPLTEQQLRERFGDEVAPADFAAGVQAGAALAHQACPAG</sequence>
<evidence type="ECO:0000313" key="2">
    <source>
        <dbReference type="EMBL" id="QJE01079.1"/>
    </source>
</evidence>
<accession>A0A7Z2VXS3</accession>
<dbReference type="RefSeq" id="WP_170203108.1">
    <property type="nucleotide sequence ID" value="NZ_CP051685.1"/>
</dbReference>
<dbReference type="InterPro" id="IPR011990">
    <property type="entry name" value="TPR-like_helical_dom_sf"/>
</dbReference>
<dbReference type="Proteomes" id="UP000502415">
    <property type="component" value="Chromosome"/>
</dbReference>
<gene>
    <name evidence="2" type="ORF">HH212_14425</name>
</gene>
<organism evidence="2 3">
    <name type="scientific">Massilia forsythiae</name>
    <dbReference type="NCBI Taxonomy" id="2728020"/>
    <lineage>
        <taxon>Bacteria</taxon>
        <taxon>Pseudomonadati</taxon>
        <taxon>Pseudomonadota</taxon>
        <taxon>Betaproteobacteria</taxon>
        <taxon>Burkholderiales</taxon>
        <taxon>Oxalobacteraceae</taxon>
        <taxon>Telluria group</taxon>
        <taxon>Massilia</taxon>
    </lineage>
</organism>
<protein>
    <recommendedName>
        <fullName evidence="4">Sel1 repeat family protein</fullName>
    </recommendedName>
</protein>
<dbReference type="KEGG" id="mfy:HH212_14425"/>
<keyword evidence="1" id="KW-0732">Signal</keyword>
<evidence type="ECO:0000256" key="1">
    <source>
        <dbReference type="SAM" id="SignalP"/>
    </source>
</evidence>